<dbReference type="EMBL" id="FZNY01000016">
    <property type="protein sequence ID" value="SNS41964.1"/>
    <property type="molecule type" value="Genomic_DNA"/>
</dbReference>
<gene>
    <name evidence="1" type="ORF">SAMN06265376_1168</name>
</gene>
<dbReference type="Proteomes" id="UP000198379">
    <property type="component" value="Unassembled WGS sequence"/>
</dbReference>
<organism evidence="1 2">
    <name type="scientific">Dokdonia pacifica</name>
    <dbReference type="NCBI Taxonomy" id="1627892"/>
    <lineage>
        <taxon>Bacteria</taxon>
        <taxon>Pseudomonadati</taxon>
        <taxon>Bacteroidota</taxon>
        <taxon>Flavobacteriia</taxon>
        <taxon>Flavobacteriales</taxon>
        <taxon>Flavobacteriaceae</taxon>
        <taxon>Dokdonia</taxon>
    </lineage>
</organism>
<name>A0A239EDG4_9FLAO</name>
<protein>
    <submittedName>
        <fullName evidence="1">Uncharacterized protein</fullName>
    </submittedName>
</protein>
<feature type="non-terminal residue" evidence="1">
    <location>
        <position position="1"/>
    </location>
</feature>
<keyword evidence="2" id="KW-1185">Reference proteome</keyword>
<dbReference type="AlphaFoldDB" id="A0A239EDG4"/>
<accession>A0A239EDG4</accession>
<evidence type="ECO:0000313" key="2">
    <source>
        <dbReference type="Proteomes" id="UP000198379"/>
    </source>
</evidence>
<evidence type="ECO:0000313" key="1">
    <source>
        <dbReference type="EMBL" id="SNS41964.1"/>
    </source>
</evidence>
<reference evidence="1 2" key="1">
    <citation type="submission" date="2017-06" db="EMBL/GenBank/DDBJ databases">
        <authorList>
            <person name="Kim H.J."/>
            <person name="Triplett B.A."/>
        </authorList>
    </citation>
    <scope>NUCLEOTIDE SEQUENCE [LARGE SCALE GENOMIC DNA]</scope>
    <source>
        <strain evidence="1 2">DSM 25597</strain>
    </source>
</reference>
<sequence>SLYNIPRKAGANVQLLFYSKQTKNEKNLIFFLSLFKILKQYTQELFSLLSQHNNRLFLKAGANVQLLIYFKQIKIYFFSCSKSIKQQL</sequence>
<proteinExistence type="predicted"/>
<dbReference type="RefSeq" id="WP_218823104.1">
    <property type="nucleotide sequence ID" value="NZ_FZNY01000016.1"/>
</dbReference>